<dbReference type="InterPro" id="IPR050266">
    <property type="entry name" value="AB_hydrolase_sf"/>
</dbReference>
<feature type="domain" description="AB hydrolase-1" evidence="4">
    <location>
        <begin position="81"/>
        <end position="335"/>
    </location>
</feature>
<dbReference type="PANTHER" id="PTHR43798:SF33">
    <property type="entry name" value="HYDROLASE, PUTATIVE (AFU_ORTHOLOGUE AFUA_2G14860)-RELATED"/>
    <property type="match status" value="1"/>
</dbReference>
<dbReference type="SUPFAM" id="SSF53474">
    <property type="entry name" value="alpha/beta-Hydrolases"/>
    <property type="match status" value="1"/>
</dbReference>
<organism evidence="5 6">
    <name type="scientific">Roseateles subflavus</name>
    <dbReference type="NCBI Taxonomy" id="3053353"/>
    <lineage>
        <taxon>Bacteria</taxon>
        <taxon>Pseudomonadati</taxon>
        <taxon>Pseudomonadota</taxon>
        <taxon>Betaproteobacteria</taxon>
        <taxon>Burkholderiales</taxon>
        <taxon>Sphaerotilaceae</taxon>
        <taxon>Roseateles</taxon>
    </lineage>
</organism>
<dbReference type="PRINTS" id="PR00111">
    <property type="entry name" value="ABHYDROLASE"/>
</dbReference>
<accession>A0ABT7LFW7</accession>
<dbReference type="InterPro" id="IPR029058">
    <property type="entry name" value="AB_hydrolase_fold"/>
</dbReference>
<name>A0ABT7LFW7_9BURK</name>
<dbReference type="Pfam" id="PF00561">
    <property type="entry name" value="Abhydrolase_1"/>
    <property type="match status" value="1"/>
</dbReference>
<evidence type="ECO:0000313" key="6">
    <source>
        <dbReference type="Proteomes" id="UP001238603"/>
    </source>
</evidence>
<dbReference type="RefSeq" id="WP_285980673.1">
    <property type="nucleotide sequence ID" value="NZ_JASVDS010000001.1"/>
</dbReference>
<dbReference type="InterPro" id="IPR002410">
    <property type="entry name" value="Peptidase_S33"/>
</dbReference>
<evidence type="ECO:0000259" key="4">
    <source>
        <dbReference type="Pfam" id="PF00561"/>
    </source>
</evidence>
<feature type="region of interest" description="Disordered" evidence="3">
    <location>
        <begin position="1"/>
        <end position="21"/>
    </location>
</feature>
<dbReference type="PRINTS" id="PR00793">
    <property type="entry name" value="PROAMNOPTASE"/>
</dbReference>
<comment type="similarity">
    <text evidence="1">Belongs to the peptidase S33 family.</text>
</comment>
<reference evidence="5 6" key="1">
    <citation type="submission" date="2023-06" db="EMBL/GenBank/DDBJ databases">
        <title>Pelomonas sp. APW6 16S ribosomal RNA gene genome sequencing and assembly.</title>
        <authorList>
            <person name="Woo H."/>
        </authorList>
    </citation>
    <scope>NUCLEOTIDE SEQUENCE [LARGE SCALE GENOMIC DNA]</scope>
    <source>
        <strain evidence="5 6">APW6</strain>
    </source>
</reference>
<dbReference type="EMBL" id="JASVDS010000001">
    <property type="protein sequence ID" value="MDL5030540.1"/>
    <property type="molecule type" value="Genomic_DNA"/>
</dbReference>
<dbReference type="InterPro" id="IPR000073">
    <property type="entry name" value="AB_hydrolase_1"/>
</dbReference>
<comment type="caution">
    <text evidence="5">The sequence shown here is derived from an EMBL/GenBank/DDBJ whole genome shotgun (WGS) entry which is preliminary data.</text>
</comment>
<evidence type="ECO:0000256" key="1">
    <source>
        <dbReference type="ARBA" id="ARBA00010088"/>
    </source>
</evidence>
<keyword evidence="2 5" id="KW-0378">Hydrolase</keyword>
<dbReference type="PANTHER" id="PTHR43798">
    <property type="entry name" value="MONOACYLGLYCEROL LIPASE"/>
    <property type="match status" value="1"/>
</dbReference>
<keyword evidence="6" id="KW-1185">Reference proteome</keyword>
<sequence length="367" mass="38911">MLPPTPDATAAPRPAPTTPPVDRGALARLLLPLAAALMGGLGLLAGCTGVPPTVAEREDLPRAHLDGHWVHTEAFGAEDRPVVLVLHGGSGADYRYLLGLQALSDDYRVVFYDQLGSGLTERVPAADITVARFLAELHAVVEHHAPGRPVHLLGHSWGAMLATAYAGAHPERVRSLVLAEPGFLEQDSLRELDALGGGWPGWRGVLGVSQAWLGQWFVRTDGDAHARQDWMAQRLLPLFQAPASLCHGQLPALQGWRGGHAVFRATVARMGEDPAFAASLDFTQGLAAYTGPVLFVRGACNQAQGEAHQRRMMARFAPASRAGLATLEGAGHFMFNDQPAASLAVVRRFLGSPCRAGSGADLVTCAP</sequence>
<gene>
    <name evidence="5" type="ORF">QRD43_01365</name>
</gene>
<dbReference type="GO" id="GO:0016787">
    <property type="term" value="F:hydrolase activity"/>
    <property type="evidence" value="ECO:0007669"/>
    <property type="project" value="UniProtKB-KW"/>
</dbReference>
<evidence type="ECO:0000313" key="5">
    <source>
        <dbReference type="EMBL" id="MDL5030540.1"/>
    </source>
</evidence>
<dbReference type="Proteomes" id="UP001238603">
    <property type="component" value="Unassembled WGS sequence"/>
</dbReference>
<proteinExistence type="inferred from homology"/>
<protein>
    <submittedName>
        <fullName evidence="5">Alpha/beta hydrolase</fullName>
    </submittedName>
</protein>
<evidence type="ECO:0000256" key="2">
    <source>
        <dbReference type="ARBA" id="ARBA00022801"/>
    </source>
</evidence>
<evidence type="ECO:0000256" key="3">
    <source>
        <dbReference type="SAM" id="MobiDB-lite"/>
    </source>
</evidence>
<dbReference type="Gene3D" id="3.40.50.1820">
    <property type="entry name" value="alpha/beta hydrolase"/>
    <property type="match status" value="1"/>
</dbReference>